<dbReference type="AlphaFoldDB" id="A0A8T2M2R6"/>
<dbReference type="InterPro" id="IPR014001">
    <property type="entry name" value="Helicase_ATP-bd"/>
</dbReference>
<dbReference type="InterPro" id="IPR001650">
    <property type="entry name" value="Helicase_C-like"/>
</dbReference>
<dbReference type="InterPro" id="IPR038718">
    <property type="entry name" value="SNF2-like_sf"/>
</dbReference>
<evidence type="ECO:0000313" key="5">
    <source>
        <dbReference type="Proteomes" id="UP000752171"/>
    </source>
</evidence>
<keyword evidence="2" id="KW-0547">Nucleotide-binding</keyword>
<dbReference type="Proteomes" id="UP000752171">
    <property type="component" value="Unassembled WGS sequence"/>
</dbReference>
<organism evidence="4 5">
    <name type="scientific">Astyanax mexicanus</name>
    <name type="common">Blind cave fish</name>
    <name type="synonym">Astyanax fasciatus mexicanus</name>
    <dbReference type="NCBI Taxonomy" id="7994"/>
    <lineage>
        <taxon>Eukaryota</taxon>
        <taxon>Metazoa</taxon>
        <taxon>Chordata</taxon>
        <taxon>Craniata</taxon>
        <taxon>Vertebrata</taxon>
        <taxon>Euteleostomi</taxon>
        <taxon>Actinopterygii</taxon>
        <taxon>Neopterygii</taxon>
        <taxon>Teleostei</taxon>
        <taxon>Ostariophysi</taxon>
        <taxon>Characiformes</taxon>
        <taxon>Characoidei</taxon>
        <taxon>Acestrorhamphidae</taxon>
        <taxon>Acestrorhamphinae</taxon>
        <taxon>Astyanax</taxon>
    </lineage>
</organism>
<dbReference type="SUPFAM" id="SSF52540">
    <property type="entry name" value="P-loop containing nucleoside triphosphate hydrolases"/>
    <property type="match status" value="2"/>
</dbReference>
<sequence>RDLHDNLKGPLQKHYLYTEEENPDDVLEALLCNKKLFSELYPHQRDGILFLYNAYKNGKSKVEGSRNGVILADEMGLGKSIQVILFLHFMIMNTHKWKNALLVMPAGLLSDWKGKLENWTPDMTVLIYQNSEKELLRKLRRLQKTGGILLVSYNMFIKHHQTHTTYKGMPFIWDCLVFDEAHKLKNTATKNHKVAASISAGFHILMTGTPIQNNLKEYWSLVSLISDTCLLGTYKTFKNNFENPITKGMAADSGPEERALGIELQKALEKITEPILLRRRKDQIQDPSDHTPSEAGLCLPKKHEYVVWIKLSPEQEVAYRNIVDESPVLTFQSIHYLIPVCTHPRFNTMAQKARDVHLAESGKLAFMLALLETLTANGSFVLVFSNYIKILDIIQKALTQTPWGRNAFLRIDGQNPNQRDKIVNRFQKKRRENILLLTTSVGAEGLTLTAADMDLVTYQKPTLQKTLAQTNLCLI</sequence>
<dbReference type="EMBL" id="JAICCE010000007">
    <property type="protein sequence ID" value="KAG9275281.1"/>
    <property type="molecule type" value="Genomic_DNA"/>
</dbReference>
<dbReference type="PANTHER" id="PTHR45629:SF7">
    <property type="entry name" value="DNA EXCISION REPAIR PROTEIN ERCC-6-RELATED"/>
    <property type="match status" value="1"/>
</dbReference>
<dbReference type="Pfam" id="PF00176">
    <property type="entry name" value="SNF2-rel_dom"/>
    <property type="match status" value="1"/>
</dbReference>
<dbReference type="InterPro" id="IPR000330">
    <property type="entry name" value="SNF2_N"/>
</dbReference>
<dbReference type="InterPro" id="IPR027417">
    <property type="entry name" value="P-loop_NTPase"/>
</dbReference>
<dbReference type="InterPro" id="IPR049730">
    <property type="entry name" value="SNF2/RAD54-like_C"/>
</dbReference>
<feature type="non-terminal residue" evidence="4">
    <location>
        <position position="1"/>
    </location>
</feature>
<gene>
    <name evidence="4" type="ORF">AMEX_G9774</name>
</gene>
<reference evidence="4 5" key="1">
    <citation type="submission" date="2021-07" db="EMBL/GenBank/DDBJ databases">
        <authorList>
            <person name="Imarazene B."/>
            <person name="Zahm M."/>
            <person name="Klopp C."/>
            <person name="Cabau C."/>
            <person name="Beille S."/>
            <person name="Jouanno E."/>
            <person name="Castinel A."/>
            <person name="Lluch J."/>
            <person name="Gil L."/>
            <person name="Kuchtly C."/>
            <person name="Lopez Roques C."/>
            <person name="Donnadieu C."/>
            <person name="Parrinello H."/>
            <person name="Journot L."/>
            <person name="Du K."/>
            <person name="Schartl M."/>
            <person name="Retaux S."/>
            <person name="Guiguen Y."/>
        </authorList>
    </citation>
    <scope>NUCLEOTIDE SEQUENCE [LARGE SCALE GENOMIC DNA]</scope>
    <source>
        <strain evidence="4">Pach_M1</strain>
        <tissue evidence="4">Testis</tissue>
    </source>
</reference>
<comment type="caution">
    <text evidence="4">The sequence shown here is derived from an EMBL/GenBank/DDBJ whole genome shotgun (WGS) entry which is preliminary data.</text>
</comment>
<dbReference type="SMART" id="SM00487">
    <property type="entry name" value="DEXDc"/>
    <property type="match status" value="1"/>
</dbReference>
<dbReference type="GO" id="GO:0004386">
    <property type="term" value="F:helicase activity"/>
    <property type="evidence" value="ECO:0007669"/>
    <property type="project" value="UniProtKB-KW"/>
</dbReference>
<keyword evidence="2" id="KW-0067">ATP-binding</keyword>
<name>A0A8T2M2R6_ASTMX</name>
<feature type="domain" description="Helicase ATP-binding" evidence="3">
    <location>
        <begin position="60"/>
        <end position="228"/>
    </location>
</feature>
<dbReference type="Gene3D" id="3.40.50.10810">
    <property type="entry name" value="Tandem AAA-ATPase domain"/>
    <property type="match status" value="1"/>
</dbReference>
<protein>
    <recommendedName>
        <fullName evidence="3">Helicase ATP-binding domain-containing protein</fullName>
    </recommendedName>
</protein>
<proteinExistence type="predicted"/>
<dbReference type="GO" id="GO:0016787">
    <property type="term" value="F:hydrolase activity"/>
    <property type="evidence" value="ECO:0007669"/>
    <property type="project" value="UniProtKB-KW"/>
</dbReference>
<evidence type="ECO:0000256" key="1">
    <source>
        <dbReference type="ARBA" id="ARBA00022801"/>
    </source>
</evidence>
<dbReference type="Pfam" id="PF00271">
    <property type="entry name" value="Helicase_C"/>
    <property type="match status" value="1"/>
</dbReference>
<evidence type="ECO:0000259" key="3">
    <source>
        <dbReference type="PROSITE" id="PS51192"/>
    </source>
</evidence>
<dbReference type="InterPro" id="IPR050496">
    <property type="entry name" value="SNF2_RAD54_helicase_repair"/>
</dbReference>
<evidence type="ECO:0000256" key="2">
    <source>
        <dbReference type="ARBA" id="ARBA00022806"/>
    </source>
</evidence>
<dbReference type="Gene3D" id="3.40.50.300">
    <property type="entry name" value="P-loop containing nucleotide triphosphate hydrolases"/>
    <property type="match status" value="1"/>
</dbReference>
<dbReference type="PANTHER" id="PTHR45629">
    <property type="entry name" value="SNF2/RAD54 FAMILY MEMBER"/>
    <property type="match status" value="1"/>
</dbReference>
<accession>A0A8T2M2R6</accession>
<dbReference type="PROSITE" id="PS51192">
    <property type="entry name" value="HELICASE_ATP_BIND_1"/>
    <property type="match status" value="1"/>
</dbReference>
<keyword evidence="1" id="KW-0378">Hydrolase</keyword>
<dbReference type="CDD" id="cd18793">
    <property type="entry name" value="SF2_C_SNF"/>
    <property type="match status" value="1"/>
</dbReference>
<keyword evidence="2" id="KW-0347">Helicase</keyword>
<dbReference type="GO" id="GO:0015616">
    <property type="term" value="F:DNA translocase activity"/>
    <property type="evidence" value="ECO:0007669"/>
    <property type="project" value="TreeGrafter"/>
</dbReference>
<evidence type="ECO:0000313" key="4">
    <source>
        <dbReference type="EMBL" id="KAG9275281.1"/>
    </source>
</evidence>
<dbReference type="GO" id="GO:0005524">
    <property type="term" value="F:ATP binding"/>
    <property type="evidence" value="ECO:0007669"/>
    <property type="project" value="InterPro"/>
</dbReference>